<protein>
    <submittedName>
        <fullName evidence="7">VWA domain-containing protein</fullName>
    </submittedName>
</protein>
<evidence type="ECO:0000313" key="7">
    <source>
        <dbReference type="EMBL" id="KAB7885972.1"/>
    </source>
</evidence>
<keyword evidence="2 5" id="KW-0812">Transmembrane</keyword>
<evidence type="ECO:0000259" key="6">
    <source>
        <dbReference type="PROSITE" id="PS50234"/>
    </source>
</evidence>
<evidence type="ECO:0000256" key="1">
    <source>
        <dbReference type="ARBA" id="ARBA00022475"/>
    </source>
</evidence>
<feature type="domain" description="VWFA" evidence="6">
    <location>
        <begin position="85"/>
        <end position="273"/>
    </location>
</feature>
<name>A0A6L4WQ86_9BACT</name>
<evidence type="ECO:0000256" key="3">
    <source>
        <dbReference type="ARBA" id="ARBA00022989"/>
    </source>
</evidence>
<dbReference type="PANTHER" id="PTHR22550:SF5">
    <property type="entry name" value="LEUCINE ZIPPER PROTEIN 4"/>
    <property type="match status" value="1"/>
</dbReference>
<sequence>MLNNITFEYPYVLLLVFVFILCSIYCKAKSPSYYIPHLNIFQKSNEKSNLVINILKYFIICLSIISLASPVKEKDTQLIKNDGINILLNLDASGSMKYQDLDKDDRSKNRFDVVKEIVKDFISKRKTDNIGLVIFGDSVMMASPLSFDKNAQKEIIDYLEIGMAGTKTALLDSIARSVNILKDKEASSNVIIVLSDGVDTASKIPLKVVIKLLKKYNVKAYTIGIGNSNSVVLNQISQQSNAKSYIAYSKDDLIVIYDDINKLEKSKIDQNKIILKDYLFFYPLFFAVFALIFLIYLKNKE</sequence>
<feature type="transmembrane region" description="Helical" evidence="5">
    <location>
        <begin position="12"/>
        <end position="28"/>
    </location>
</feature>
<dbReference type="InterPro" id="IPR002035">
    <property type="entry name" value="VWF_A"/>
</dbReference>
<dbReference type="AlphaFoldDB" id="A0A6L4WQ86"/>
<dbReference type="InterPro" id="IPR050768">
    <property type="entry name" value="UPF0353/GerABKA_families"/>
</dbReference>
<dbReference type="EMBL" id="WFKJ01000044">
    <property type="protein sequence ID" value="KAB7888764.1"/>
    <property type="molecule type" value="Genomic_DNA"/>
</dbReference>
<keyword evidence="1" id="KW-1003">Cell membrane</keyword>
<keyword evidence="9" id="KW-1185">Reference proteome</keyword>
<reference evidence="9 10" key="1">
    <citation type="submission" date="2019-10" db="EMBL/GenBank/DDBJ databases">
        <title>Poseidonibacter ostreae sp. nov., isolated from the gut of the Ostrea denselamellosa.</title>
        <authorList>
            <person name="Choi A."/>
        </authorList>
    </citation>
    <scope>NUCLEOTIDE SEQUENCE [LARGE SCALE GENOMIC DNA]</scope>
    <source>
        <strain evidence="7 10">SJOD-M-33</strain>
        <strain evidence="8 9">SJOD-M-5</strain>
    </source>
</reference>
<dbReference type="Gene3D" id="3.40.50.410">
    <property type="entry name" value="von Willebrand factor, type A domain"/>
    <property type="match status" value="1"/>
</dbReference>
<dbReference type="Pfam" id="PF00092">
    <property type="entry name" value="VWA"/>
    <property type="match status" value="1"/>
</dbReference>
<dbReference type="RefSeq" id="WP_152191473.1">
    <property type="nucleotide sequence ID" value="NZ_WFKI01000033.1"/>
</dbReference>
<evidence type="ECO:0000256" key="4">
    <source>
        <dbReference type="ARBA" id="ARBA00023136"/>
    </source>
</evidence>
<proteinExistence type="predicted"/>
<evidence type="ECO:0000313" key="8">
    <source>
        <dbReference type="EMBL" id="KAB7888764.1"/>
    </source>
</evidence>
<evidence type="ECO:0000256" key="2">
    <source>
        <dbReference type="ARBA" id="ARBA00022692"/>
    </source>
</evidence>
<keyword evidence="4 5" id="KW-0472">Membrane</keyword>
<accession>A0A6L4WQ86</accession>
<feature type="transmembrane region" description="Helical" evidence="5">
    <location>
        <begin position="49"/>
        <end position="68"/>
    </location>
</feature>
<evidence type="ECO:0000313" key="10">
    <source>
        <dbReference type="Proteomes" id="UP000472839"/>
    </source>
</evidence>
<comment type="caution">
    <text evidence="7">The sequence shown here is derived from an EMBL/GenBank/DDBJ whole genome shotgun (WGS) entry which is preliminary data.</text>
</comment>
<dbReference type="SUPFAM" id="SSF53300">
    <property type="entry name" value="vWA-like"/>
    <property type="match status" value="1"/>
</dbReference>
<dbReference type="PROSITE" id="PS50234">
    <property type="entry name" value="VWFA"/>
    <property type="match status" value="1"/>
</dbReference>
<dbReference type="PANTHER" id="PTHR22550">
    <property type="entry name" value="SPORE GERMINATION PROTEIN"/>
    <property type="match status" value="1"/>
</dbReference>
<keyword evidence="3 5" id="KW-1133">Transmembrane helix</keyword>
<dbReference type="Proteomes" id="UP000461010">
    <property type="component" value="Unassembled WGS sequence"/>
</dbReference>
<dbReference type="Proteomes" id="UP000472839">
    <property type="component" value="Unassembled WGS sequence"/>
</dbReference>
<organism evidence="7 10">
    <name type="scientific">Poseidonibacter ostreae</name>
    <dbReference type="NCBI Taxonomy" id="2654171"/>
    <lineage>
        <taxon>Bacteria</taxon>
        <taxon>Pseudomonadati</taxon>
        <taxon>Campylobacterota</taxon>
        <taxon>Epsilonproteobacteria</taxon>
        <taxon>Campylobacterales</taxon>
        <taxon>Arcobacteraceae</taxon>
        <taxon>Poseidonibacter</taxon>
    </lineage>
</organism>
<dbReference type="SMART" id="SM00327">
    <property type="entry name" value="VWA"/>
    <property type="match status" value="1"/>
</dbReference>
<evidence type="ECO:0000256" key="5">
    <source>
        <dbReference type="SAM" id="Phobius"/>
    </source>
</evidence>
<feature type="transmembrane region" description="Helical" evidence="5">
    <location>
        <begin position="278"/>
        <end position="297"/>
    </location>
</feature>
<dbReference type="EMBL" id="WFKK01000048">
    <property type="protein sequence ID" value="KAB7885972.1"/>
    <property type="molecule type" value="Genomic_DNA"/>
</dbReference>
<dbReference type="InterPro" id="IPR036465">
    <property type="entry name" value="vWFA_dom_sf"/>
</dbReference>
<evidence type="ECO:0000313" key="9">
    <source>
        <dbReference type="Proteomes" id="UP000461010"/>
    </source>
</evidence>
<gene>
    <name evidence="8" type="ORF">GBG18_12275</name>
    <name evidence="7" type="ORF">GBG19_13075</name>
</gene>